<dbReference type="Gene3D" id="3.90.79.10">
    <property type="entry name" value="Nucleoside Triphosphate Pyrophosphohydrolase"/>
    <property type="match status" value="1"/>
</dbReference>
<dbReference type="SMART" id="SM00525">
    <property type="entry name" value="FES"/>
    <property type="match status" value="1"/>
</dbReference>
<dbReference type="AlphaFoldDB" id="A0A6G2CMH5"/>
<proteinExistence type="inferred from homology"/>
<evidence type="ECO:0000256" key="6">
    <source>
        <dbReference type="ARBA" id="ARBA00022485"/>
    </source>
</evidence>
<dbReference type="GO" id="GO:0046872">
    <property type="term" value="F:metal ion binding"/>
    <property type="evidence" value="ECO:0007669"/>
    <property type="project" value="UniProtKB-UniRule"/>
</dbReference>
<dbReference type="RefSeq" id="WP_129821235.1">
    <property type="nucleotide sequence ID" value="NZ_RCYV01000002.1"/>
</dbReference>
<comment type="catalytic activity">
    <reaction evidence="1 14">
        <text>Hydrolyzes free adenine bases from 7,8-dihydro-8-oxoguanine:adenine mismatched double-stranded DNA, leaving an apurinic site.</text>
        <dbReference type="EC" id="3.2.2.31"/>
    </reaction>
</comment>
<protein>
    <recommendedName>
        <fullName evidence="5 14">Adenine DNA glycosylase</fullName>
        <ecNumber evidence="4 14">3.2.2.31</ecNumber>
    </recommendedName>
</protein>
<keyword evidence="6" id="KW-0004">4Fe-4S</keyword>
<dbReference type="PROSITE" id="PS00764">
    <property type="entry name" value="ENDONUCLEASE_III_1"/>
    <property type="match status" value="1"/>
</dbReference>
<dbReference type="FunFam" id="1.10.1670.10:FF:000002">
    <property type="entry name" value="Adenine DNA glycosylase"/>
    <property type="match status" value="1"/>
</dbReference>
<keyword evidence="13 14" id="KW-0326">Glycosidase</keyword>
<dbReference type="EMBL" id="WMQV01000010">
    <property type="protein sequence ID" value="MTL94127.1"/>
    <property type="molecule type" value="Genomic_DNA"/>
</dbReference>
<dbReference type="GO" id="GO:0006284">
    <property type="term" value="P:base-excision repair"/>
    <property type="evidence" value="ECO:0007669"/>
    <property type="project" value="UniProtKB-UniRule"/>
</dbReference>
<evidence type="ECO:0000256" key="10">
    <source>
        <dbReference type="ARBA" id="ARBA00023004"/>
    </source>
</evidence>
<dbReference type="GO" id="GO:0006298">
    <property type="term" value="P:mismatch repair"/>
    <property type="evidence" value="ECO:0007669"/>
    <property type="project" value="TreeGrafter"/>
</dbReference>
<sequence>MTQNYIEHLNIEQFQKDLIDWYYIVKRDLPWRINRDPYRILVSEIMLQQTQVVTVIPYYERFMKLFPTTKELAEADEQTLLKAWEGLGYYSRARNLQESAKMIEAMGGFPTTHEEILKLKGVGPYTAGAVSSIAFGIPAPAVDGNVFRVMSRVCCIFEDIAKPKTRKVFESVVTDVISHDDPSAFNQGLMELGATICTPKSPKCLECPVQKHCQAFKQGIDDLLPVKTKANAQVKTKLVVAIVENQYGEYLVNKRPDKGLLANFYEFMSFEYDGTLEPAEFLLEKLSPVCKNVESIQAIGTFNHVFSHRIWEMESYSVKVTTDITLSDEVAENSGLWISSTSLHEYPLVAAHHKILSEYDKL</sequence>
<dbReference type="Pfam" id="PF14815">
    <property type="entry name" value="NUDIX_4"/>
    <property type="match status" value="1"/>
</dbReference>
<evidence type="ECO:0000256" key="13">
    <source>
        <dbReference type="ARBA" id="ARBA00023295"/>
    </source>
</evidence>
<evidence type="ECO:0000256" key="2">
    <source>
        <dbReference type="ARBA" id="ARBA00002933"/>
    </source>
</evidence>
<evidence type="ECO:0000256" key="9">
    <source>
        <dbReference type="ARBA" id="ARBA00022801"/>
    </source>
</evidence>
<dbReference type="InterPro" id="IPR003651">
    <property type="entry name" value="Endonuclease3_FeS-loop_motif"/>
</dbReference>
<keyword evidence="7" id="KW-0479">Metal-binding</keyword>
<dbReference type="Gene3D" id="1.10.1670.10">
    <property type="entry name" value="Helix-hairpin-Helix base-excision DNA repair enzymes (C-terminal)"/>
    <property type="match status" value="1"/>
</dbReference>
<dbReference type="GO" id="GO:0051539">
    <property type="term" value="F:4 iron, 4 sulfur cluster binding"/>
    <property type="evidence" value="ECO:0007669"/>
    <property type="project" value="UniProtKB-UniRule"/>
</dbReference>
<evidence type="ECO:0000256" key="11">
    <source>
        <dbReference type="ARBA" id="ARBA00023014"/>
    </source>
</evidence>
<dbReference type="InterPro" id="IPR023170">
    <property type="entry name" value="HhH_base_excis_C"/>
</dbReference>
<evidence type="ECO:0000256" key="5">
    <source>
        <dbReference type="ARBA" id="ARBA00022023"/>
    </source>
</evidence>
<comment type="function">
    <text evidence="2">Adenine glycosylase active on G-A mispairs. MutY also corrects error-prone DNA synthesis past GO lesions which are due to the oxidatively damaged form of guanine: 7,8-dihydro-8-oxoguanine (8-oxo-dGTP).</text>
</comment>
<dbReference type="InterPro" id="IPR011257">
    <property type="entry name" value="DNA_glycosylase"/>
</dbReference>
<dbReference type="InterPro" id="IPR004035">
    <property type="entry name" value="Endouclease-III_FeS-bd_BS"/>
</dbReference>
<reference evidence="15" key="1">
    <citation type="journal article" date="2019" name="Nat. Med.">
        <title>A library of human gut bacterial isolates paired with longitudinal multiomics data enables mechanistic microbiome research.</title>
        <authorList>
            <person name="Poyet M."/>
            <person name="Groussin M."/>
            <person name="Gibbons S.M."/>
            <person name="Avila-Pacheco J."/>
            <person name="Jiang X."/>
            <person name="Kearney S.M."/>
            <person name="Perrotta A.R."/>
            <person name="Berdy B."/>
            <person name="Zhao S."/>
            <person name="Lieberman T.D."/>
            <person name="Swanson P.K."/>
            <person name="Smith M."/>
            <person name="Roesemann S."/>
            <person name="Alexander J.E."/>
            <person name="Rich S.A."/>
            <person name="Livny J."/>
            <person name="Vlamakis H."/>
            <person name="Clish C."/>
            <person name="Bullock K."/>
            <person name="Deik A."/>
            <person name="Scott J."/>
            <person name="Pierce K.A."/>
            <person name="Xavier R.J."/>
            <person name="Alm E.J."/>
        </authorList>
    </citation>
    <scope>NUCLEOTIDE SEQUENCE</scope>
    <source>
        <strain evidence="15">BIOML-A179</strain>
    </source>
</reference>
<evidence type="ECO:0000256" key="1">
    <source>
        <dbReference type="ARBA" id="ARBA00000843"/>
    </source>
</evidence>
<dbReference type="SMART" id="SM00478">
    <property type="entry name" value="ENDO3c"/>
    <property type="match status" value="1"/>
</dbReference>
<name>A0A6G2CMH5_9FIRM</name>
<accession>A0A6G2CMH5</accession>
<keyword evidence="8 14" id="KW-0227">DNA damage</keyword>
<dbReference type="SUPFAM" id="SSF55811">
    <property type="entry name" value="Nudix"/>
    <property type="match status" value="1"/>
</dbReference>
<dbReference type="FunFam" id="1.10.340.30:FF:000002">
    <property type="entry name" value="Adenine DNA glycosylase"/>
    <property type="match status" value="1"/>
</dbReference>
<comment type="caution">
    <text evidence="15">The sequence shown here is derived from an EMBL/GenBank/DDBJ whole genome shotgun (WGS) entry which is preliminary data.</text>
</comment>
<keyword evidence="10 14" id="KW-0408">Iron</keyword>
<gene>
    <name evidence="15" type="primary">mutY</name>
    <name evidence="15" type="ORF">GMA64_06275</name>
</gene>
<dbReference type="GO" id="GO:0000701">
    <property type="term" value="F:purine-specific mismatch base pair DNA N-glycosylase activity"/>
    <property type="evidence" value="ECO:0007669"/>
    <property type="project" value="UniProtKB-EC"/>
</dbReference>
<evidence type="ECO:0000313" key="15">
    <source>
        <dbReference type="EMBL" id="MTL94127.1"/>
    </source>
</evidence>
<dbReference type="GO" id="GO:0032357">
    <property type="term" value="F:oxidized purine DNA binding"/>
    <property type="evidence" value="ECO:0007669"/>
    <property type="project" value="TreeGrafter"/>
</dbReference>
<keyword evidence="12" id="KW-0234">DNA repair</keyword>
<evidence type="ECO:0000256" key="3">
    <source>
        <dbReference type="ARBA" id="ARBA00008343"/>
    </source>
</evidence>
<dbReference type="CDD" id="cd00056">
    <property type="entry name" value="ENDO3c"/>
    <property type="match status" value="1"/>
</dbReference>
<evidence type="ECO:0000256" key="7">
    <source>
        <dbReference type="ARBA" id="ARBA00022723"/>
    </source>
</evidence>
<dbReference type="InterPro" id="IPR005760">
    <property type="entry name" value="A/G_AdeGlyc_MutY"/>
</dbReference>
<comment type="similarity">
    <text evidence="3 14">Belongs to the Nth/MutY family.</text>
</comment>
<keyword evidence="9" id="KW-0378">Hydrolase</keyword>
<dbReference type="Pfam" id="PF00730">
    <property type="entry name" value="HhH-GPD"/>
    <property type="match status" value="1"/>
</dbReference>
<evidence type="ECO:0000256" key="8">
    <source>
        <dbReference type="ARBA" id="ARBA00022763"/>
    </source>
</evidence>
<evidence type="ECO:0000256" key="12">
    <source>
        <dbReference type="ARBA" id="ARBA00023204"/>
    </source>
</evidence>
<dbReference type="GO" id="GO:0034039">
    <property type="term" value="F:8-oxo-7,8-dihydroguanine DNA N-glycosylase activity"/>
    <property type="evidence" value="ECO:0007669"/>
    <property type="project" value="TreeGrafter"/>
</dbReference>
<organism evidence="15">
    <name type="scientific">Turicibacter sanguinis</name>
    <dbReference type="NCBI Taxonomy" id="154288"/>
    <lineage>
        <taxon>Bacteria</taxon>
        <taxon>Bacillati</taxon>
        <taxon>Bacillota</taxon>
        <taxon>Erysipelotrichia</taxon>
        <taxon>Erysipelotrichales</taxon>
        <taxon>Turicibacteraceae</taxon>
        <taxon>Turicibacter</taxon>
    </lineage>
</organism>
<dbReference type="InterPro" id="IPR029119">
    <property type="entry name" value="MutY_C"/>
</dbReference>
<dbReference type="InterPro" id="IPR000445">
    <property type="entry name" value="HhH_motif"/>
</dbReference>
<dbReference type="CDD" id="cd03431">
    <property type="entry name" value="NUDIX_DNA_Glycosylase_C-MutY"/>
    <property type="match status" value="1"/>
</dbReference>
<dbReference type="SUPFAM" id="SSF48150">
    <property type="entry name" value="DNA-glycosylase"/>
    <property type="match status" value="1"/>
</dbReference>
<dbReference type="InterPro" id="IPR044298">
    <property type="entry name" value="MIG/MutY"/>
</dbReference>
<keyword evidence="11" id="KW-0411">Iron-sulfur</keyword>
<dbReference type="GO" id="GO:0035485">
    <property type="term" value="F:adenine/guanine mispair binding"/>
    <property type="evidence" value="ECO:0007669"/>
    <property type="project" value="TreeGrafter"/>
</dbReference>
<dbReference type="EC" id="3.2.2.31" evidence="4 14"/>
<dbReference type="Gene3D" id="1.10.340.30">
    <property type="entry name" value="Hypothetical protein, domain 2"/>
    <property type="match status" value="1"/>
</dbReference>
<dbReference type="InterPro" id="IPR015797">
    <property type="entry name" value="NUDIX_hydrolase-like_dom_sf"/>
</dbReference>
<dbReference type="PANTHER" id="PTHR42944">
    <property type="entry name" value="ADENINE DNA GLYCOSYLASE"/>
    <property type="match status" value="1"/>
</dbReference>
<evidence type="ECO:0000256" key="4">
    <source>
        <dbReference type="ARBA" id="ARBA00012045"/>
    </source>
</evidence>
<dbReference type="Pfam" id="PF10576">
    <property type="entry name" value="EndIII_4Fe-2S"/>
    <property type="match status" value="1"/>
</dbReference>
<dbReference type="NCBIfam" id="TIGR01084">
    <property type="entry name" value="mutY"/>
    <property type="match status" value="1"/>
</dbReference>
<dbReference type="InterPro" id="IPR003265">
    <property type="entry name" value="HhH-GPD_domain"/>
</dbReference>
<dbReference type="PANTHER" id="PTHR42944:SF1">
    <property type="entry name" value="ADENINE DNA GLYCOSYLASE"/>
    <property type="match status" value="1"/>
</dbReference>
<evidence type="ECO:0000256" key="14">
    <source>
        <dbReference type="RuleBase" id="RU365096"/>
    </source>
</evidence>
<dbReference type="Pfam" id="PF00633">
    <property type="entry name" value="HHH"/>
    <property type="match status" value="1"/>
</dbReference>
<comment type="cofactor">
    <cofactor evidence="14">
        <name>[4Fe-4S] cluster</name>
        <dbReference type="ChEBI" id="CHEBI:49883"/>
    </cofactor>
    <text evidence="14">Binds 1 [4Fe-4S] cluster.</text>
</comment>